<dbReference type="AlphaFoldDB" id="A0A8I3AAN8"/>
<feature type="compositionally biased region" description="Low complexity" evidence="1">
    <location>
        <begin position="40"/>
        <end position="63"/>
    </location>
</feature>
<dbReference type="Proteomes" id="UP000683000">
    <property type="component" value="Unassembled WGS sequence"/>
</dbReference>
<dbReference type="Pfam" id="PF03370">
    <property type="entry name" value="CBM_21"/>
    <property type="match status" value="1"/>
</dbReference>
<proteinExistence type="predicted"/>
<feature type="compositionally biased region" description="Low complexity" evidence="1">
    <location>
        <begin position="1"/>
        <end position="13"/>
    </location>
</feature>
<feature type="compositionally biased region" description="Polar residues" evidence="1">
    <location>
        <begin position="199"/>
        <end position="208"/>
    </location>
</feature>
<feature type="region of interest" description="Disordered" evidence="1">
    <location>
        <begin position="524"/>
        <end position="655"/>
    </location>
</feature>
<feature type="compositionally biased region" description="Polar residues" evidence="1">
    <location>
        <begin position="719"/>
        <end position="731"/>
    </location>
</feature>
<dbReference type="InterPro" id="IPR005036">
    <property type="entry name" value="CBM21_dom"/>
</dbReference>
<feature type="region of interest" description="Disordered" evidence="1">
    <location>
        <begin position="1"/>
        <end position="156"/>
    </location>
</feature>
<dbReference type="InterPro" id="IPR038175">
    <property type="entry name" value="CBM21_dom_sf"/>
</dbReference>
<dbReference type="PANTHER" id="PTHR12307:SF36">
    <property type="entry name" value="GLYCOGEN-BINDING SUBUNIT 76A"/>
    <property type="match status" value="1"/>
</dbReference>
<feature type="domain" description="CBM21" evidence="2">
    <location>
        <begin position="296"/>
        <end position="407"/>
    </location>
</feature>
<organism evidence="3 4">
    <name type="scientific">Boletus reticuloceps</name>
    <dbReference type="NCBI Taxonomy" id="495285"/>
    <lineage>
        <taxon>Eukaryota</taxon>
        <taxon>Fungi</taxon>
        <taxon>Dikarya</taxon>
        <taxon>Basidiomycota</taxon>
        <taxon>Agaricomycotina</taxon>
        <taxon>Agaricomycetes</taxon>
        <taxon>Agaricomycetidae</taxon>
        <taxon>Boletales</taxon>
        <taxon>Boletineae</taxon>
        <taxon>Boletaceae</taxon>
        <taxon>Boletoideae</taxon>
        <taxon>Boletus</taxon>
    </lineage>
</organism>
<feature type="region of interest" description="Disordered" evidence="1">
    <location>
        <begin position="682"/>
        <end position="731"/>
    </location>
</feature>
<dbReference type="OrthoDB" id="1881at2759"/>
<feature type="region of interest" description="Disordered" evidence="1">
    <location>
        <begin position="199"/>
        <end position="248"/>
    </location>
</feature>
<feature type="compositionally biased region" description="Polar residues" evidence="1">
    <location>
        <begin position="682"/>
        <end position="695"/>
    </location>
</feature>
<evidence type="ECO:0000313" key="4">
    <source>
        <dbReference type="Proteomes" id="UP000683000"/>
    </source>
</evidence>
<comment type="caution">
    <text evidence="3">The sequence shown here is derived from an EMBL/GenBank/DDBJ whole genome shotgun (WGS) entry which is preliminary data.</text>
</comment>
<dbReference type="InterPro" id="IPR050782">
    <property type="entry name" value="PP1_regulatory_subunit_3"/>
</dbReference>
<dbReference type="GO" id="GO:0005979">
    <property type="term" value="P:regulation of glycogen biosynthetic process"/>
    <property type="evidence" value="ECO:0007669"/>
    <property type="project" value="TreeGrafter"/>
</dbReference>
<sequence length="731" mass="80148">MSSTTTCVTDTSVIPFPTLDSTHTQASNTTACQLPHIPRRSAPSSRPLPLSDTSVSDSNSSEPPDTDAIQSRFATSVRYDSSSSSSSTPSDGIRPTIIPRSKRVTSQHSTAVQDIFNPVRPAPTPVQPKAERCLFSDLENRKQTPLRDPSDDDDAQRQFPVLRQAPFCKVGKLRLEGSAGKHVRHTSDSNLISSRLSVSVTPSANQPPQAIRKKSGQPIKSSLKSARRPDLHVLTNGSFTKSEPATPTQAKAVHFDSKLEHVKLFLAEQKPLAVSRDGSPTSDTSGDEFPSFIYGDPSQTRKTVALQELVLSQDQRTITGNVRVRNIAYEKWLAIRFTLDSWQTTSEVTARYDKSIQDGAFDVFTFTIRLHDIWSRIEDKAILIALRYTVAGKEYWDNNAGKNYHVKFILDPPSQPSSAVDNDTSLKDLNSKLEDLVKTTSAPIPIIPYRLGRSFSADYQYSSFAKPLSTRDDFASAHKAQWIRNGLPLPSHHTRTKTYPSGVPATAGPTVAPWSETFKADETEEVTISPRPQLSALSLGPTPSRVQDGRERNHRRGFIDRIMEGSPNLRRTPTGSPLKFDVTSRDTAAQLPRTRSYPGPMGSLLQQSIPKPPLSIQIGPVDDGGSEEPTPSTASQSSSSSNSSNTTLFSPSSGCSRSDTSYKQFLDQFCFYTGADSLLQESSEGLPRSQSTSRIDQYFSSHSPPPSFSSHLPARFPYDSSNSSTPTAVRV</sequence>
<name>A0A8I3AAN8_9AGAM</name>
<feature type="compositionally biased region" description="Polar residues" evidence="1">
    <location>
        <begin position="235"/>
        <end position="248"/>
    </location>
</feature>
<feature type="compositionally biased region" description="Low complexity" evidence="1">
    <location>
        <begin position="627"/>
        <end position="653"/>
    </location>
</feature>
<evidence type="ECO:0000256" key="1">
    <source>
        <dbReference type="SAM" id="MobiDB-lite"/>
    </source>
</evidence>
<dbReference type="GO" id="GO:0008157">
    <property type="term" value="F:protein phosphatase 1 binding"/>
    <property type="evidence" value="ECO:0007669"/>
    <property type="project" value="TreeGrafter"/>
</dbReference>
<evidence type="ECO:0000259" key="2">
    <source>
        <dbReference type="PROSITE" id="PS51159"/>
    </source>
</evidence>
<dbReference type="Gene3D" id="2.60.40.2440">
    <property type="entry name" value="Carbohydrate binding type-21 domain"/>
    <property type="match status" value="1"/>
</dbReference>
<gene>
    <name evidence="3" type="ORF">JVT61DRAFT_2758</name>
</gene>
<feature type="compositionally biased region" description="Basic and acidic residues" evidence="1">
    <location>
        <begin position="547"/>
        <end position="563"/>
    </location>
</feature>
<protein>
    <submittedName>
        <fullName evidence="3">Putative phosphatase regulatory subunit-domain-containing protein</fullName>
    </submittedName>
</protein>
<feature type="compositionally biased region" description="Polar residues" evidence="1">
    <location>
        <begin position="68"/>
        <end position="80"/>
    </location>
</feature>
<dbReference type="PANTHER" id="PTHR12307">
    <property type="entry name" value="PROTEIN PHOSPHATASE 1 REGULATORY SUBUNIT"/>
    <property type="match status" value="1"/>
</dbReference>
<accession>A0A8I3AAN8</accession>
<feature type="compositionally biased region" description="Polar residues" evidence="1">
    <location>
        <begin position="19"/>
        <end position="32"/>
    </location>
</feature>
<dbReference type="PROSITE" id="PS51159">
    <property type="entry name" value="CBM21"/>
    <property type="match status" value="1"/>
</dbReference>
<dbReference type="EMBL" id="JAGFBS010000013">
    <property type="protein sequence ID" value="KAG6375891.1"/>
    <property type="molecule type" value="Genomic_DNA"/>
</dbReference>
<reference evidence="3" key="1">
    <citation type="submission" date="2021-03" db="EMBL/GenBank/DDBJ databases">
        <title>Evolutionary innovations through gain and loss of genes in the ectomycorrhizal Boletales.</title>
        <authorList>
            <person name="Wu G."/>
            <person name="Miyauchi S."/>
            <person name="Morin E."/>
            <person name="Yang Z.-L."/>
            <person name="Xu J."/>
            <person name="Martin F.M."/>
        </authorList>
    </citation>
    <scope>NUCLEOTIDE SEQUENCE</scope>
    <source>
        <strain evidence="3">BR01</strain>
    </source>
</reference>
<feature type="compositionally biased region" description="Basic and acidic residues" evidence="1">
    <location>
        <begin position="129"/>
        <end position="142"/>
    </location>
</feature>
<keyword evidence="4" id="KW-1185">Reference proteome</keyword>
<dbReference type="GO" id="GO:2001069">
    <property type="term" value="F:glycogen binding"/>
    <property type="evidence" value="ECO:0007669"/>
    <property type="project" value="TreeGrafter"/>
</dbReference>
<evidence type="ECO:0000313" key="3">
    <source>
        <dbReference type="EMBL" id="KAG6375891.1"/>
    </source>
</evidence>
<dbReference type="GO" id="GO:0000164">
    <property type="term" value="C:protein phosphatase type 1 complex"/>
    <property type="evidence" value="ECO:0007669"/>
    <property type="project" value="TreeGrafter"/>
</dbReference>